<evidence type="ECO:0000313" key="2">
    <source>
        <dbReference type="EnsemblPlants" id="OB03G16570.1"/>
    </source>
</evidence>
<feature type="region of interest" description="Disordered" evidence="1">
    <location>
        <begin position="1"/>
        <end position="20"/>
    </location>
</feature>
<accession>J3LKT1</accession>
<reference evidence="2" key="2">
    <citation type="submission" date="2013-04" db="UniProtKB">
        <authorList>
            <consortium name="EnsemblPlants"/>
        </authorList>
    </citation>
    <scope>IDENTIFICATION</scope>
</reference>
<dbReference type="EnsemblPlants" id="OB03G16570.1">
    <property type="protein sequence ID" value="OB03G16570.1"/>
    <property type="gene ID" value="OB03G16570"/>
</dbReference>
<organism evidence="2">
    <name type="scientific">Oryza brachyantha</name>
    <name type="common">malo sina</name>
    <dbReference type="NCBI Taxonomy" id="4533"/>
    <lineage>
        <taxon>Eukaryota</taxon>
        <taxon>Viridiplantae</taxon>
        <taxon>Streptophyta</taxon>
        <taxon>Embryophyta</taxon>
        <taxon>Tracheophyta</taxon>
        <taxon>Spermatophyta</taxon>
        <taxon>Magnoliopsida</taxon>
        <taxon>Liliopsida</taxon>
        <taxon>Poales</taxon>
        <taxon>Poaceae</taxon>
        <taxon>BOP clade</taxon>
        <taxon>Oryzoideae</taxon>
        <taxon>Oryzeae</taxon>
        <taxon>Oryzinae</taxon>
        <taxon>Oryza</taxon>
    </lineage>
</organism>
<sequence>MAAVAHHEKLSVSAMPTRPNRNLETRSQLTRMWMHSATPEAAALAKFFIWHCRKRCSGKRKAKERWSGMNQTETRPAIADSSGGCPVSSSTSSAYMYMGSSSSAHPSSTIHERCMYTPIMWYFFAPNACPHSVSSALAMPSCVHQTRTSTGNANCQPSSQRVSTV</sequence>
<dbReference type="AlphaFoldDB" id="J3LKT1"/>
<keyword evidence="3" id="KW-1185">Reference proteome</keyword>
<feature type="region of interest" description="Disordered" evidence="1">
    <location>
        <begin position="63"/>
        <end position="85"/>
    </location>
</feature>
<evidence type="ECO:0000256" key="1">
    <source>
        <dbReference type="SAM" id="MobiDB-lite"/>
    </source>
</evidence>
<dbReference type="Gramene" id="OB03G16570.1">
    <property type="protein sequence ID" value="OB03G16570.1"/>
    <property type="gene ID" value="OB03G16570"/>
</dbReference>
<proteinExistence type="predicted"/>
<name>J3LKT1_ORYBR</name>
<feature type="compositionally biased region" description="Basic and acidic residues" evidence="1">
    <location>
        <begin position="1"/>
        <end position="10"/>
    </location>
</feature>
<protein>
    <submittedName>
        <fullName evidence="2">Uncharacterized protein</fullName>
    </submittedName>
</protein>
<dbReference type="HOGENOM" id="CLU_1613363_0_0_1"/>
<reference evidence="2" key="1">
    <citation type="journal article" date="2013" name="Nat. Commun.">
        <title>Whole-genome sequencing of Oryza brachyantha reveals mechanisms underlying Oryza genome evolution.</title>
        <authorList>
            <person name="Chen J."/>
            <person name="Huang Q."/>
            <person name="Gao D."/>
            <person name="Wang J."/>
            <person name="Lang Y."/>
            <person name="Liu T."/>
            <person name="Li B."/>
            <person name="Bai Z."/>
            <person name="Luis Goicoechea J."/>
            <person name="Liang C."/>
            <person name="Chen C."/>
            <person name="Zhang W."/>
            <person name="Sun S."/>
            <person name="Liao Y."/>
            <person name="Zhang X."/>
            <person name="Yang L."/>
            <person name="Song C."/>
            <person name="Wang M."/>
            <person name="Shi J."/>
            <person name="Liu G."/>
            <person name="Liu J."/>
            <person name="Zhou H."/>
            <person name="Zhou W."/>
            <person name="Yu Q."/>
            <person name="An N."/>
            <person name="Chen Y."/>
            <person name="Cai Q."/>
            <person name="Wang B."/>
            <person name="Liu B."/>
            <person name="Min J."/>
            <person name="Huang Y."/>
            <person name="Wu H."/>
            <person name="Li Z."/>
            <person name="Zhang Y."/>
            <person name="Yin Y."/>
            <person name="Song W."/>
            <person name="Jiang J."/>
            <person name="Jackson S.A."/>
            <person name="Wing R.A."/>
            <person name="Wang J."/>
            <person name="Chen M."/>
        </authorList>
    </citation>
    <scope>NUCLEOTIDE SEQUENCE [LARGE SCALE GENOMIC DNA]</scope>
    <source>
        <strain evidence="2">cv. IRGC 101232</strain>
    </source>
</reference>
<evidence type="ECO:0000313" key="3">
    <source>
        <dbReference type="Proteomes" id="UP000006038"/>
    </source>
</evidence>
<dbReference type="Proteomes" id="UP000006038">
    <property type="component" value="Chromosome 3"/>
</dbReference>